<dbReference type="Proteomes" id="UP001187415">
    <property type="component" value="Unassembled WGS sequence"/>
</dbReference>
<dbReference type="InterPro" id="IPR008984">
    <property type="entry name" value="SMAD_FHA_dom_sf"/>
</dbReference>
<dbReference type="SUPFAM" id="SSF48508">
    <property type="entry name" value="Nuclear receptor ligand-binding domain"/>
    <property type="match status" value="1"/>
</dbReference>
<keyword evidence="12" id="KW-0539">Nucleus</keyword>
<evidence type="ECO:0000256" key="1">
    <source>
        <dbReference type="ARBA" id="ARBA00004123"/>
    </source>
</evidence>
<feature type="region of interest" description="Disordered" evidence="13">
    <location>
        <begin position="1114"/>
        <end position="1143"/>
    </location>
</feature>
<dbReference type="InterPro" id="IPR001628">
    <property type="entry name" value="Znf_hrmn_rcpt"/>
</dbReference>
<dbReference type="InterPro" id="IPR047159">
    <property type="entry name" value="NR_DBD_RAR"/>
</dbReference>
<dbReference type="Pfam" id="PF00104">
    <property type="entry name" value="Hormone_recep"/>
    <property type="match status" value="1"/>
</dbReference>
<comment type="subcellular location">
    <subcellularLocation>
        <location evidence="2">Cytoplasm</location>
    </subcellularLocation>
    <subcellularLocation>
        <location evidence="1">Nucleus</location>
    </subcellularLocation>
</comment>
<organism evidence="17 18">
    <name type="scientific">Channa striata</name>
    <name type="common">Snakehead murrel</name>
    <name type="synonym">Ophicephalus striatus</name>
    <dbReference type="NCBI Taxonomy" id="64152"/>
    <lineage>
        <taxon>Eukaryota</taxon>
        <taxon>Metazoa</taxon>
        <taxon>Chordata</taxon>
        <taxon>Craniata</taxon>
        <taxon>Vertebrata</taxon>
        <taxon>Euteleostomi</taxon>
        <taxon>Actinopterygii</taxon>
        <taxon>Neopterygii</taxon>
        <taxon>Teleostei</taxon>
        <taxon>Neoteleostei</taxon>
        <taxon>Acanthomorphata</taxon>
        <taxon>Anabantaria</taxon>
        <taxon>Anabantiformes</taxon>
        <taxon>Channoidei</taxon>
        <taxon>Channidae</taxon>
        <taxon>Channa</taxon>
    </lineage>
</organism>
<dbReference type="Gene3D" id="3.30.50.10">
    <property type="entry name" value="Erythroid Transcription Factor GATA-1, subunit A"/>
    <property type="match status" value="1"/>
</dbReference>
<reference evidence="17" key="1">
    <citation type="submission" date="2023-07" db="EMBL/GenBank/DDBJ databases">
        <title>Chromosome-level Genome Assembly of Striped Snakehead (Channa striata).</title>
        <authorList>
            <person name="Liu H."/>
        </authorList>
    </citation>
    <scope>NUCLEOTIDE SEQUENCE</scope>
    <source>
        <strain evidence="17">Gz</strain>
        <tissue evidence="17">Muscle</tissue>
    </source>
</reference>
<dbReference type="InterPro" id="IPR035500">
    <property type="entry name" value="NHR-like_dom_sf"/>
</dbReference>
<dbReference type="CDD" id="cd06937">
    <property type="entry name" value="NR_LBD_RAR"/>
    <property type="match status" value="1"/>
</dbReference>
<feature type="compositionally biased region" description="Basic residues" evidence="13">
    <location>
        <begin position="2301"/>
        <end position="2310"/>
    </location>
</feature>
<evidence type="ECO:0000256" key="5">
    <source>
        <dbReference type="ARBA" id="ARBA00022723"/>
    </source>
</evidence>
<feature type="compositionally biased region" description="Basic residues" evidence="13">
    <location>
        <begin position="1119"/>
        <end position="1129"/>
    </location>
</feature>
<keyword evidence="18" id="KW-1185">Reference proteome</keyword>
<feature type="compositionally biased region" description="Basic and acidic residues" evidence="13">
    <location>
        <begin position="1614"/>
        <end position="1626"/>
    </location>
</feature>
<feature type="compositionally biased region" description="Basic and acidic residues" evidence="13">
    <location>
        <begin position="1977"/>
        <end position="1994"/>
    </location>
</feature>
<feature type="region of interest" description="Disordered" evidence="13">
    <location>
        <begin position="1965"/>
        <end position="2208"/>
    </location>
</feature>
<feature type="compositionally biased region" description="Basic and acidic residues" evidence="13">
    <location>
        <begin position="2289"/>
        <end position="2300"/>
    </location>
</feature>
<dbReference type="GO" id="GO:0048384">
    <property type="term" value="P:retinoic acid receptor signaling pathway"/>
    <property type="evidence" value="ECO:0007669"/>
    <property type="project" value="InterPro"/>
</dbReference>
<accession>A0AA88IUD3</accession>
<feature type="region of interest" description="Disordered" evidence="13">
    <location>
        <begin position="563"/>
        <end position="584"/>
    </location>
</feature>
<dbReference type="InterPro" id="IPR000253">
    <property type="entry name" value="FHA_dom"/>
</dbReference>
<feature type="region of interest" description="Disordered" evidence="13">
    <location>
        <begin position="1568"/>
        <end position="1888"/>
    </location>
</feature>
<dbReference type="InterPro" id="IPR013088">
    <property type="entry name" value="Znf_NHR/GATA"/>
</dbReference>
<dbReference type="SMART" id="SM01295">
    <property type="entry name" value="K167R"/>
    <property type="match status" value="1"/>
</dbReference>
<dbReference type="GO" id="GO:0008270">
    <property type="term" value="F:zinc ion binding"/>
    <property type="evidence" value="ECO:0007669"/>
    <property type="project" value="UniProtKB-KW"/>
</dbReference>
<dbReference type="PANTHER" id="PTHR24085:SF8">
    <property type="entry name" value="RETINOIC ACID RECEPTOR ALPHA"/>
    <property type="match status" value="1"/>
</dbReference>
<dbReference type="InterPro" id="IPR001723">
    <property type="entry name" value="Nuclear_hrmn_rcpt"/>
</dbReference>
<dbReference type="GO" id="GO:0035259">
    <property type="term" value="F:nuclear glucocorticoid receptor binding"/>
    <property type="evidence" value="ECO:0007669"/>
    <property type="project" value="TreeGrafter"/>
</dbReference>
<dbReference type="InterPro" id="IPR003078">
    <property type="entry name" value="Retinoic_acid_rcpt"/>
</dbReference>
<evidence type="ECO:0000256" key="2">
    <source>
        <dbReference type="ARBA" id="ARBA00004496"/>
    </source>
</evidence>
<evidence type="ECO:0000256" key="4">
    <source>
        <dbReference type="ARBA" id="ARBA00011431"/>
    </source>
</evidence>
<dbReference type="Pfam" id="PF00498">
    <property type="entry name" value="FHA"/>
    <property type="match status" value="1"/>
</dbReference>
<dbReference type="EMBL" id="JAUPFM010000019">
    <property type="protein sequence ID" value="KAK2820200.1"/>
    <property type="molecule type" value="Genomic_DNA"/>
</dbReference>
<feature type="compositionally biased region" description="Low complexity" evidence="13">
    <location>
        <begin position="906"/>
        <end position="962"/>
    </location>
</feature>
<keyword evidence="10" id="KW-0804">Transcription</keyword>
<feature type="compositionally biased region" description="Polar residues" evidence="13">
    <location>
        <begin position="1729"/>
        <end position="1738"/>
    </location>
</feature>
<feature type="region of interest" description="Disordered" evidence="13">
    <location>
        <begin position="662"/>
        <end position="749"/>
    </location>
</feature>
<dbReference type="SMART" id="SM00399">
    <property type="entry name" value="ZnF_C4"/>
    <property type="match status" value="1"/>
</dbReference>
<dbReference type="FunFam" id="1.10.565.10:FF:000001">
    <property type="entry name" value="Retinoic acid receptor beta isoform"/>
    <property type="match status" value="1"/>
</dbReference>
<feature type="region of interest" description="Disordered" evidence="13">
    <location>
        <begin position="411"/>
        <end position="433"/>
    </location>
</feature>
<dbReference type="PROSITE" id="PS00031">
    <property type="entry name" value="NUCLEAR_REC_DBD_1"/>
    <property type="match status" value="1"/>
</dbReference>
<dbReference type="Pfam" id="PF15276">
    <property type="entry name" value="PP1_bind"/>
    <property type="match status" value="1"/>
</dbReference>
<dbReference type="CDD" id="cd22673">
    <property type="entry name" value="FHA_Ki67"/>
    <property type="match status" value="1"/>
</dbReference>
<feature type="compositionally biased region" description="Basic and acidic residues" evidence="13">
    <location>
        <begin position="1740"/>
        <end position="1755"/>
    </location>
</feature>
<dbReference type="InterPro" id="IPR000536">
    <property type="entry name" value="Nucl_hrmn_rcpt_lig-bd"/>
</dbReference>
<feature type="domain" description="Nuclear receptor" evidence="15">
    <location>
        <begin position="77"/>
        <end position="152"/>
    </location>
</feature>
<name>A0AA88IUD3_CHASR</name>
<feature type="compositionally biased region" description="Polar residues" evidence="13">
    <location>
        <begin position="1842"/>
        <end position="1854"/>
    </location>
</feature>
<dbReference type="GO" id="GO:0004879">
    <property type="term" value="F:nuclear receptor activity"/>
    <property type="evidence" value="ECO:0007669"/>
    <property type="project" value="InterPro"/>
</dbReference>
<dbReference type="CDD" id="cd06964">
    <property type="entry name" value="NR_DBD_RAR"/>
    <property type="match status" value="1"/>
</dbReference>
<feature type="compositionally biased region" description="Basic and acidic residues" evidence="13">
    <location>
        <begin position="2238"/>
        <end position="2248"/>
    </location>
</feature>
<sequence length="2310" mass="252463">MAGKGNQVPGPHLNGFPMPTYSYFFPHMLGSLSPPALPGLPISGYSTPSPATIETQSTSSEEIVPSPPSPPPPPRVYKPCFVCQDKSSGYHYGVSACEGCKGFFRRSIQKNMVYTCHREKNCIINKVTRNRCQYCRLQKCLEVGMSKESVRNDRNKKKKDEKKQECTESYVLSPDTEQMINRVRKAHQDTFPSLCQLGKYTTTNSSERRVSLDVDLWDKFSELSTKCIIKTVEFAKQLPGFTTLTIADQITLLKAACLDILILRICTRYTPEQDTMTFSDGLTLNRTQMHNAGFGPLTDLVFAFANQLIPLEMDDAETGLLSAICLLCGDRQDLEDAEKVDVLQEPLLEALKIYVRKRRPHKPHMFPKMLMKITDLRSISAKGAERVITLKMEIPGSMPPLIQEMLENSEGLESGASGGRPSGAAPGSCSPSLSTSSAQSIDVYGLQEVGVSLSEFPGNSDVTEMPLHGKIVVIKRSGGDGTEFPLTATCLFGRKPDCDIRIQLPQVSKEHCRIDLNENKEVILTNLSSVNPTLVNGEVLQQSERLKHGDTITIIDRSFRFEYPPAPTPKKRSSTGGKVLQDQQVGDTVTVETDEKRISQVSTDLHLKDGTNHDNIQRCQDKNKTVEMESKDDSSLLQNKSTSPFGDLYQMIKKSLDVNTPLKSSSSLLQTPSSRFCTPKPGSVRKNVLQSVVSTKDKTTPKKAEVKDFPGSDESKGQDNSLINGTPSSVKKQRKSFQVPTTEMTGPTAEEAQTLLQKRNSVTPQKFTVCEVVKQIAVQKSPIRRRSKDAPAKLAVTVEQENHAVAVTATDPLQKASPVNSGSVEKVKEISRKRRSGELGADLPKSQMKKKRVSFGGYLSPELFDKRLPPDSPLRRGATPRRSLCLTKPKQSVLRRRASVIGNLRAATPAKKSPKSKTPSPKAATPAKKSPKSKTPSPKAATPAKKSPKSKTPSPKTPTPAKKSPKSKTPPPKAATPAKKSPISKTPSPKTPTPAKKSPKSKAPSPKAASPESHLNFGVQTPTVQGRFSVSRISTPSPVTAAAVSDQVPSNTVTPKIPLRRKSMKSASRKTQSVAKSAVKVMLRRSGISRASMKAMHSWADIVKCGQTKTQVAAAPKRVVTKKPLKKAMSKPQTPARKVSHFSTGHAASPMDIVVGRASKKNVVYLTGAAPRVVTNIALYKKDMKMDEDLTGISELFKTPVNQRKRSSVINNSSVTQTPVGSLGISAVEPSVLTTPEEPGEMMVSPLSMESTVKTRQYNDEAVQRLLNVDQESSFVSDVPALVIPSNSSQLQSTTPKQKPELQECLTGVKRIMKTPRQKAEPVEDLRGKLLKTPKEKPENQECLSAVKSIMTTPKEKGISVEDTRKKLLVTPKQTRQKEECLTGVKRIMKTPKQKAEPVEDIRGKLLVTPKQKLEQEECLTGVKRLMKTPREKGSPVECHFGIKRLMKSPRMRGNAPVEDFDGLQQLLQEPLTESTKPMETHEVEDKTEPDCGFKGAEEVAVHDEPQDNVLSPLMVDVPAVDMPKVFNSHMEEAPSGPDNNGSFDAIENVSQAAIDGDVHLEKPKVQMDKNLSEEQPEVKTTATQVSGMERTSNENGKKSIRSKRARTAQSEAAEDKQEATERSEDLVVPAPARGRRWEKSGATAPPAVRQPTRNRGTKNAESKDAQLSPQPPKAAVRPRRGKNVAKVSEAEVNEQDPPVNVEHQSSSCAAPPQKALSKPRQGRKTKPVSEQSQSVSCTVHDKVPKADVAEDPKDVCSAQLEEVSNGKDNKEAVPQVDTASCKEKNAAVIQTKSVRGRRGKILESKAAENKQEANPSEASAFPALVRGRRGTKHETAAPSALRQSSRNQNSKSPDQVEILQEKASGTEISAKDTNDHILPINASQEANYPAVEAAMKPKETKMKTPVEQLQSEPKKNVAVIDQHLVADPQPQQLLNVVEKPKRGRRTKPEPVNQVAEDTVVTVVTKPQPVARARRGRNAEQEDKNLNHDGKTTKSEGAVKTLRRTRNPEQDNVEPRKEVVQSVEVVVEPEASPVDPTKINEQPAVAPKPRRGGRKAKPGTEPETPVESVPAVCSTDKPKRGRRGKQITEESGITTEVPEEKPNNKLEAEDKTKSDPNASVIKSSRTRVVKTEASQTVPSKRARRGAALDVEVSKAESAVPDSESDLSSTEPAKRGRRAAAKSTADNVAVSSHPGDLSSVEDTKMSKRSVKWKTDLEVFEIPTATTCKAVRGRKSKRSKQVEAESRNVSKDANTSEEEDLSGTKAEAPPVKKARRGAKVAEQAESSTVLDPKKDAEAETQPKTRRGRSAKK</sequence>
<evidence type="ECO:0000256" key="12">
    <source>
        <dbReference type="ARBA" id="ARBA00023242"/>
    </source>
</evidence>
<dbReference type="InterPro" id="IPR047158">
    <property type="entry name" value="NR_LBD_RAR"/>
</dbReference>
<dbReference type="GO" id="GO:0071376">
    <property type="term" value="P:cellular response to corticotropin-releasing hormone stimulus"/>
    <property type="evidence" value="ECO:0007669"/>
    <property type="project" value="TreeGrafter"/>
</dbReference>
<evidence type="ECO:0000259" key="14">
    <source>
        <dbReference type="PROSITE" id="PS50006"/>
    </source>
</evidence>
<evidence type="ECO:0000313" key="18">
    <source>
        <dbReference type="Proteomes" id="UP001187415"/>
    </source>
</evidence>
<feature type="domain" description="FHA" evidence="14">
    <location>
        <begin position="490"/>
        <end position="540"/>
    </location>
</feature>
<dbReference type="PROSITE" id="PS50006">
    <property type="entry name" value="FHA_DOMAIN"/>
    <property type="match status" value="1"/>
</dbReference>
<dbReference type="InterPro" id="IPR012568">
    <property type="entry name" value="KI67R"/>
</dbReference>
<evidence type="ECO:0000256" key="13">
    <source>
        <dbReference type="SAM" id="MobiDB-lite"/>
    </source>
</evidence>
<evidence type="ECO:0000313" key="17">
    <source>
        <dbReference type="EMBL" id="KAK2820200.1"/>
    </source>
</evidence>
<feature type="compositionally biased region" description="Basic and acidic residues" evidence="13">
    <location>
        <begin position="2006"/>
        <end position="2019"/>
    </location>
</feature>
<evidence type="ECO:0000256" key="7">
    <source>
        <dbReference type="ARBA" id="ARBA00022833"/>
    </source>
</evidence>
<feature type="domain" description="NR LBD" evidence="16">
    <location>
        <begin position="175"/>
        <end position="409"/>
    </location>
</feature>
<dbReference type="FunFam" id="3.30.50.10:FF:000004">
    <property type="entry name" value="Retinoic acid receptor beta isoform"/>
    <property type="match status" value="1"/>
</dbReference>
<dbReference type="GO" id="GO:0005737">
    <property type="term" value="C:cytoplasm"/>
    <property type="evidence" value="ECO:0007669"/>
    <property type="project" value="UniProtKB-SubCell"/>
</dbReference>
<dbReference type="Gene3D" id="1.10.565.10">
    <property type="entry name" value="Retinoid X Receptor"/>
    <property type="match status" value="1"/>
</dbReference>
<dbReference type="SMART" id="SM00240">
    <property type="entry name" value="FHA"/>
    <property type="match status" value="1"/>
</dbReference>
<keyword evidence="11" id="KW-0675">Receptor</keyword>
<dbReference type="GO" id="GO:0001889">
    <property type="term" value="P:liver development"/>
    <property type="evidence" value="ECO:0007669"/>
    <property type="project" value="UniProtKB-ARBA"/>
</dbReference>
<comment type="subunit">
    <text evidence="4">Heterodimer; with an rxr molecule. Binds DNA preferentially as a rar/rxr heterodimer.</text>
</comment>
<feature type="region of interest" description="Disordered" evidence="13">
    <location>
        <begin position="2222"/>
        <end position="2310"/>
    </location>
</feature>
<feature type="compositionally biased region" description="Basic and acidic residues" evidence="13">
    <location>
        <begin position="2098"/>
        <end position="2114"/>
    </location>
</feature>
<dbReference type="GO" id="GO:0005634">
    <property type="term" value="C:nucleus"/>
    <property type="evidence" value="ECO:0007669"/>
    <property type="project" value="UniProtKB-SubCell"/>
</dbReference>
<evidence type="ECO:0000256" key="8">
    <source>
        <dbReference type="ARBA" id="ARBA00023015"/>
    </source>
</evidence>
<feature type="region of interest" description="Disordered" evidence="13">
    <location>
        <begin position="47"/>
        <end position="72"/>
    </location>
</feature>
<evidence type="ECO:0000256" key="3">
    <source>
        <dbReference type="ARBA" id="ARBA00008092"/>
    </source>
</evidence>
<dbReference type="SUPFAM" id="SSF57716">
    <property type="entry name" value="Glucocorticoid receptor-like (DNA-binding domain)"/>
    <property type="match status" value="1"/>
</dbReference>
<protein>
    <submittedName>
        <fullName evidence="17">Uncharacterized protein</fullName>
    </submittedName>
</protein>
<dbReference type="Gene3D" id="2.60.200.20">
    <property type="match status" value="1"/>
</dbReference>
<feature type="compositionally biased region" description="Basic residues" evidence="13">
    <location>
        <begin position="2048"/>
        <end position="2057"/>
    </location>
</feature>
<dbReference type="PRINTS" id="PR00398">
    <property type="entry name" value="STRDHORMONER"/>
</dbReference>
<feature type="compositionally biased region" description="Basic and acidic residues" evidence="13">
    <location>
        <begin position="695"/>
        <end position="717"/>
    </location>
</feature>
<keyword evidence="7" id="KW-0862">Zinc</keyword>
<gene>
    <name evidence="17" type="ORF">Q5P01_023159</name>
</gene>
<evidence type="ECO:0000256" key="9">
    <source>
        <dbReference type="ARBA" id="ARBA00023125"/>
    </source>
</evidence>
<dbReference type="PROSITE" id="PS51030">
    <property type="entry name" value="NUCLEAR_REC_DBD_2"/>
    <property type="match status" value="1"/>
</dbReference>
<evidence type="ECO:0000256" key="6">
    <source>
        <dbReference type="ARBA" id="ARBA00022771"/>
    </source>
</evidence>
<feature type="compositionally biased region" description="Polar residues" evidence="13">
    <location>
        <begin position="718"/>
        <end position="745"/>
    </location>
</feature>
<feature type="compositionally biased region" description="Low complexity" evidence="13">
    <location>
        <begin position="975"/>
        <end position="1011"/>
    </location>
</feature>
<comment type="similarity">
    <text evidence="3">Belongs to the nuclear hormone receptor family. NR1 subfamily.</text>
</comment>
<dbReference type="PRINTS" id="PR01292">
    <property type="entry name" value="RETNOICACIDR"/>
</dbReference>
<proteinExistence type="inferred from homology"/>
<evidence type="ECO:0000259" key="15">
    <source>
        <dbReference type="PROSITE" id="PS51030"/>
    </source>
</evidence>
<feature type="compositionally biased region" description="Low complexity" evidence="13">
    <location>
        <begin position="422"/>
        <end position="433"/>
    </location>
</feature>
<evidence type="ECO:0000256" key="11">
    <source>
        <dbReference type="ARBA" id="ARBA00023170"/>
    </source>
</evidence>
<feature type="compositionally biased region" description="Low complexity" evidence="13">
    <location>
        <begin position="2020"/>
        <end position="2034"/>
    </location>
</feature>
<keyword evidence="8" id="KW-0805">Transcription regulation</keyword>
<feature type="region of interest" description="Disordered" evidence="13">
    <location>
        <begin position="814"/>
        <end position="1023"/>
    </location>
</feature>
<dbReference type="InterPro" id="IPR029334">
    <property type="entry name" value="PP1-bd"/>
</dbReference>
<dbReference type="PROSITE" id="PS51843">
    <property type="entry name" value="NR_LBD"/>
    <property type="match status" value="1"/>
</dbReference>
<feature type="compositionally biased region" description="Low complexity" evidence="13">
    <location>
        <begin position="662"/>
        <end position="674"/>
    </location>
</feature>
<evidence type="ECO:0000256" key="10">
    <source>
        <dbReference type="ARBA" id="ARBA00023163"/>
    </source>
</evidence>
<dbReference type="Pfam" id="PF00105">
    <property type="entry name" value="zf-C4"/>
    <property type="match status" value="1"/>
</dbReference>
<dbReference type="PANTHER" id="PTHR24085">
    <property type="entry name" value="NUCLEAR HORMONE RECEPTOR"/>
    <property type="match status" value="1"/>
</dbReference>
<feature type="compositionally biased region" description="Basic and acidic residues" evidence="13">
    <location>
        <begin position="1801"/>
        <end position="1812"/>
    </location>
</feature>
<comment type="caution">
    <text evidence="17">The sequence shown here is derived from an EMBL/GenBank/DDBJ whole genome shotgun (WGS) entry which is preliminary data.</text>
</comment>
<dbReference type="GO" id="GO:0005667">
    <property type="term" value="C:transcription regulator complex"/>
    <property type="evidence" value="ECO:0007669"/>
    <property type="project" value="TreeGrafter"/>
</dbReference>
<feature type="compositionally biased region" description="Polar residues" evidence="13">
    <location>
        <begin position="47"/>
        <end position="61"/>
    </location>
</feature>
<dbReference type="SMART" id="SM00430">
    <property type="entry name" value="HOLI"/>
    <property type="match status" value="1"/>
</dbReference>
<dbReference type="GO" id="GO:0000978">
    <property type="term" value="F:RNA polymerase II cis-regulatory region sequence-specific DNA binding"/>
    <property type="evidence" value="ECO:0007669"/>
    <property type="project" value="TreeGrafter"/>
</dbReference>
<feature type="compositionally biased region" description="Polar residues" evidence="13">
    <location>
        <begin position="1579"/>
        <end position="1591"/>
    </location>
</feature>
<dbReference type="PRINTS" id="PR00047">
    <property type="entry name" value="STROIDFINGER"/>
</dbReference>
<keyword evidence="5" id="KW-0479">Metal-binding</keyword>
<evidence type="ECO:0000259" key="16">
    <source>
        <dbReference type="PROSITE" id="PS51843"/>
    </source>
</evidence>
<keyword evidence="9" id="KW-0238">DNA-binding</keyword>
<dbReference type="SUPFAM" id="SSF49879">
    <property type="entry name" value="SMAD/FHA domain"/>
    <property type="match status" value="1"/>
</dbReference>
<keyword evidence="6" id="KW-0863">Zinc-finger</keyword>